<evidence type="ECO:0000313" key="3">
    <source>
        <dbReference type="EMBL" id="KAK8845858.1"/>
    </source>
</evidence>
<dbReference type="SMART" id="SM00174">
    <property type="entry name" value="RHO"/>
    <property type="match status" value="1"/>
</dbReference>
<feature type="compositionally biased region" description="Basic and acidic residues" evidence="2">
    <location>
        <begin position="208"/>
        <end position="228"/>
    </location>
</feature>
<comment type="caution">
    <text evidence="3">The sequence shown here is derived from an EMBL/GenBank/DDBJ whole genome shotgun (WGS) entry which is preliminary data.</text>
</comment>
<protein>
    <submittedName>
        <fullName evidence="3">Uncharacterized protein</fullName>
    </submittedName>
</protein>
<dbReference type="PANTHER" id="PTHR47979">
    <property type="entry name" value="DRAB11-RELATED"/>
    <property type="match status" value="1"/>
</dbReference>
<dbReference type="SUPFAM" id="SSF52540">
    <property type="entry name" value="P-loop containing nucleoside triphosphate hydrolases"/>
    <property type="match status" value="1"/>
</dbReference>
<feature type="compositionally biased region" description="Low complexity" evidence="2">
    <location>
        <begin position="266"/>
        <end position="298"/>
    </location>
</feature>
<dbReference type="PRINTS" id="PR00449">
    <property type="entry name" value="RASTRNSFRMNG"/>
</dbReference>
<keyword evidence="4" id="KW-1185">Reference proteome</keyword>
<evidence type="ECO:0000313" key="4">
    <source>
        <dbReference type="Proteomes" id="UP001470230"/>
    </source>
</evidence>
<comment type="similarity">
    <text evidence="1">Belongs to the small GTPase superfamily. Rab family.</text>
</comment>
<accession>A0ABR2HEP7</accession>
<dbReference type="InterPro" id="IPR005225">
    <property type="entry name" value="Small_GTP-bd"/>
</dbReference>
<name>A0ABR2HEP7_9EUKA</name>
<dbReference type="PROSITE" id="PS51421">
    <property type="entry name" value="RAS"/>
    <property type="match status" value="1"/>
</dbReference>
<feature type="compositionally biased region" description="Low complexity" evidence="2">
    <location>
        <begin position="229"/>
        <end position="239"/>
    </location>
</feature>
<dbReference type="InterPro" id="IPR027417">
    <property type="entry name" value="P-loop_NTPase"/>
</dbReference>
<dbReference type="Pfam" id="PF00071">
    <property type="entry name" value="Ras"/>
    <property type="match status" value="1"/>
</dbReference>
<dbReference type="InterPro" id="IPR050209">
    <property type="entry name" value="Rab_GTPases_membrane_traffic"/>
</dbReference>
<sequence length="382" mass="43569">MEGDKPDFLFKIVLTGNSGVGKTNFLSRFTQGVFDPSVKPTIGVEFASKTLEIDGKSIKSQIWDTSGQEQFKTITNDFFHGVSGAILFYDVTDPISFNSLPQWLHELRKDAVKNLVIILVGNKCDLEDKRKISTEKGVKFAKKEKLLFIEASALESINVNETFVYLFTEILKTIKSNEDVNHVENDKLEQKNVINVINSNKIENNEISNERHEYEKNVKENNSKKDNDNNVCNNNFKNNNHGECNSDNKNNKKDNDDNNDEKDDTGNNNDNDKNINNNPDNNDNNSPDNNDNNSPDNNDNNENDDVSSNSLYSKRSNYSGYLSQMIELRIEKGKIYNIIEYVRFLEAHLSNYEKVSSYDFQPLLDSIVKDDAKEAKEKDAKD</sequence>
<evidence type="ECO:0000256" key="1">
    <source>
        <dbReference type="ARBA" id="ARBA00006270"/>
    </source>
</evidence>
<dbReference type="SMART" id="SM00176">
    <property type="entry name" value="RAN"/>
    <property type="match status" value="1"/>
</dbReference>
<reference evidence="3 4" key="1">
    <citation type="submission" date="2024-04" db="EMBL/GenBank/DDBJ databases">
        <title>Tritrichomonas musculus Genome.</title>
        <authorList>
            <person name="Alves-Ferreira E."/>
            <person name="Grigg M."/>
            <person name="Lorenzi H."/>
            <person name="Galac M."/>
        </authorList>
    </citation>
    <scope>NUCLEOTIDE SEQUENCE [LARGE SCALE GENOMIC DNA]</scope>
    <source>
        <strain evidence="3 4">EAF2021</strain>
    </source>
</reference>
<dbReference type="Proteomes" id="UP001470230">
    <property type="component" value="Unassembled WGS sequence"/>
</dbReference>
<dbReference type="NCBIfam" id="TIGR00231">
    <property type="entry name" value="small_GTP"/>
    <property type="match status" value="1"/>
</dbReference>
<dbReference type="PROSITE" id="PS51419">
    <property type="entry name" value="RAB"/>
    <property type="match status" value="1"/>
</dbReference>
<feature type="region of interest" description="Disordered" evidence="2">
    <location>
        <begin position="208"/>
        <end position="314"/>
    </location>
</feature>
<feature type="compositionally biased region" description="Basic and acidic residues" evidence="2">
    <location>
        <begin position="244"/>
        <end position="256"/>
    </location>
</feature>
<organism evidence="3 4">
    <name type="scientific">Tritrichomonas musculus</name>
    <dbReference type="NCBI Taxonomy" id="1915356"/>
    <lineage>
        <taxon>Eukaryota</taxon>
        <taxon>Metamonada</taxon>
        <taxon>Parabasalia</taxon>
        <taxon>Tritrichomonadida</taxon>
        <taxon>Tritrichomonadidae</taxon>
        <taxon>Tritrichomonas</taxon>
    </lineage>
</organism>
<dbReference type="EMBL" id="JAPFFF010000030">
    <property type="protein sequence ID" value="KAK8845858.1"/>
    <property type="molecule type" value="Genomic_DNA"/>
</dbReference>
<evidence type="ECO:0000256" key="2">
    <source>
        <dbReference type="SAM" id="MobiDB-lite"/>
    </source>
</evidence>
<dbReference type="SMART" id="SM00175">
    <property type="entry name" value="RAB"/>
    <property type="match status" value="1"/>
</dbReference>
<proteinExistence type="inferred from homology"/>
<dbReference type="Gene3D" id="3.40.50.300">
    <property type="entry name" value="P-loop containing nucleotide triphosphate hydrolases"/>
    <property type="match status" value="1"/>
</dbReference>
<gene>
    <name evidence="3" type="ORF">M9Y10_020784</name>
</gene>
<dbReference type="InterPro" id="IPR001806">
    <property type="entry name" value="Small_GTPase"/>
</dbReference>
<dbReference type="SMART" id="SM00173">
    <property type="entry name" value="RAS"/>
    <property type="match status" value="1"/>
</dbReference>